<evidence type="ECO:0000259" key="2">
    <source>
        <dbReference type="Pfam" id="PF04389"/>
    </source>
</evidence>
<keyword evidence="1" id="KW-1133">Transmembrane helix</keyword>
<keyword evidence="1" id="KW-0472">Membrane</keyword>
<accession>A0A7Y0AE31</accession>
<feature type="transmembrane region" description="Helical" evidence="1">
    <location>
        <begin position="482"/>
        <end position="509"/>
    </location>
</feature>
<dbReference type="Gene3D" id="3.40.630.10">
    <property type="entry name" value="Zn peptidases"/>
    <property type="match status" value="1"/>
</dbReference>
<name>A0A7Y0AE31_9BACT</name>
<dbReference type="SUPFAM" id="SSF53187">
    <property type="entry name" value="Zn-dependent exopeptidases"/>
    <property type="match status" value="1"/>
</dbReference>
<comment type="caution">
    <text evidence="3">The sequence shown here is derived from an EMBL/GenBank/DDBJ whole genome shotgun (WGS) entry which is preliminary data.</text>
</comment>
<dbReference type="Proteomes" id="UP000559626">
    <property type="component" value="Unassembled WGS sequence"/>
</dbReference>
<feature type="transmembrane region" description="Helical" evidence="1">
    <location>
        <begin position="515"/>
        <end position="537"/>
    </location>
</feature>
<dbReference type="GO" id="GO:0008235">
    <property type="term" value="F:metalloexopeptidase activity"/>
    <property type="evidence" value="ECO:0007669"/>
    <property type="project" value="InterPro"/>
</dbReference>
<dbReference type="InterPro" id="IPR045175">
    <property type="entry name" value="M28_fam"/>
</dbReference>
<dbReference type="Pfam" id="PF04389">
    <property type="entry name" value="Peptidase_M28"/>
    <property type="match status" value="1"/>
</dbReference>
<feature type="transmembrane region" description="Helical" evidence="1">
    <location>
        <begin position="453"/>
        <end position="470"/>
    </location>
</feature>
<keyword evidence="3" id="KW-0378">Hydrolase</keyword>
<organism evidence="3 4">
    <name type="scientific">Hymenobacter polaris</name>
    <dbReference type="NCBI Taxonomy" id="2682546"/>
    <lineage>
        <taxon>Bacteria</taxon>
        <taxon>Pseudomonadati</taxon>
        <taxon>Bacteroidota</taxon>
        <taxon>Cytophagia</taxon>
        <taxon>Cytophagales</taxon>
        <taxon>Hymenobacteraceae</taxon>
        <taxon>Hymenobacter</taxon>
    </lineage>
</organism>
<evidence type="ECO:0000313" key="3">
    <source>
        <dbReference type="EMBL" id="NML65617.1"/>
    </source>
</evidence>
<evidence type="ECO:0000256" key="1">
    <source>
        <dbReference type="SAM" id="Phobius"/>
    </source>
</evidence>
<dbReference type="AlphaFoldDB" id="A0A7Y0AE31"/>
<feature type="transmembrane region" description="Helical" evidence="1">
    <location>
        <begin position="357"/>
        <end position="380"/>
    </location>
</feature>
<protein>
    <submittedName>
        <fullName evidence="3">M20/M25/M40 family metallo-hydrolase</fullName>
    </submittedName>
</protein>
<reference evidence="3 4" key="1">
    <citation type="submission" date="2020-04" db="EMBL/GenBank/DDBJ databases">
        <title>Hymenobacter polaris sp. nov., isolated from Arctic soil.</title>
        <authorList>
            <person name="Dahal R.H."/>
        </authorList>
    </citation>
    <scope>NUCLEOTIDE SEQUENCE [LARGE SCALE GENOMIC DNA]</scope>
    <source>
        <strain evidence="3 4">RP-2-7</strain>
    </source>
</reference>
<feature type="transmembrane region" description="Helical" evidence="1">
    <location>
        <begin position="400"/>
        <end position="418"/>
    </location>
</feature>
<feature type="transmembrane region" description="Helical" evidence="1">
    <location>
        <begin position="557"/>
        <end position="576"/>
    </location>
</feature>
<feature type="domain" description="Peptidase M28" evidence="2">
    <location>
        <begin position="102"/>
        <end position="292"/>
    </location>
</feature>
<proteinExistence type="predicted"/>
<evidence type="ECO:0000313" key="4">
    <source>
        <dbReference type="Proteomes" id="UP000559626"/>
    </source>
</evidence>
<dbReference type="EMBL" id="JABBGH010000001">
    <property type="protein sequence ID" value="NML65617.1"/>
    <property type="molecule type" value="Genomic_DNA"/>
</dbReference>
<dbReference type="InterPro" id="IPR007484">
    <property type="entry name" value="Peptidase_M28"/>
</dbReference>
<dbReference type="GO" id="GO:0006508">
    <property type="term" value="P:proteolysis"/>
    <property type="evidence" value="ECO:0007669"/>
    <property type="project" value="InterPro"/>
</dbReference>
<dbReference type="RefSeq" id="WP_169530910.1">
    <property type="nucleotide sequence ID" value="NZ_JABBGH010000001.1"/>
</dbReference>
<gene>
    <name evidence="3" type="ORF">HHL22_10405</name>
</gene>
<feature type="transmembrane region" description="Helical" evidence="1">
    <location>
        <begin position="430"/>
        <end position="447"/>
    </location>
</feature>
<sequence>MRRFLRWWPLLALVAAGALALYGLRPPRPRPATAPATEFAAARTLPDLDSLARQPHAPGTAAHAQVRRYLLRRLRALGLRPRVQDTTLLLLHGQPTLAHVQNVVAQQPGIQAGGRAVLVLAHYDTQPHTPGAGDDAAGVAALLEGIRALRAGPPLLHDVEWLFTDGEEAGLLGAHAYAADTARLRRRVGVALNLEGRGNAGPSLTFEVSPQNGWLMRKYAQVVPAPLASSLFYEVYRRLPNDTDFTPLREAGVSGLNFAFVGGFPYYHSPADTPAHLDLASVQHHGSYLLSLVRQFGDHSLAATKAPDCTFFSVPGLGLLRYPATWSLPLVGAAALLLLLVAAVAQQQRRLAWGGLLGGALAWLGGLALVVASSWGLLAAVRALYPQYQAFYEGTFYNSLAYQVALLALGLAAWSWYYGQLGRRLRANTLVGGALLVVWGLAAALAWAAPTSAYVLTWPLLASTLAWGFSQLRQPGQPAGGLALVATWLLSLPAVVLLVPLTALLLALFGLGQLVLAAGLLLTLGLGLLLPLLLPLLQRPGRARPAATGRPAPRASYALPLLGLAGAAGALGWGHLTSQPTPAQPQQTHLYYFLNATTRQGYWLSALPQPDAYTRAVLGSPPAGPAPAGLPGHPAQWQPAPPLPLPTPQAFVLTDTLLGAQRHLALRLLPGQPACTSLLLRLPDTTAAALPLAVRVAGQLVPTRALARSGLLLLPPAPGGTTLELVLRPRAHPRLELLSRALGLPPAAGAPALPATFVPAPGYNSFTTQVRQTIRL</sequence>
<dbReference type="PANTHER" id="PTHR12147:SF26">
    <property type="entry name" value="PEPTIDASE M28 DOMAIN-CONTAINING PROTEIN"/>
    <property type="match status" value="1"/>
</dbReference>
<feature type="transmembrane region" description="Helical" evidence="1">
    <location>
        <begin position="326"/>
        <end position="345"/>
    </location>
</feature>
<dbReference type="PANTHER" id="PTHR12147">
    <property type="entry name" value="METALLOPEPTIDASE M28 FAMILY MEMBER"/>
    <property type="match status" value="1"/>
</dbReference>
<keyword evidence="4" id="KW-1185">Reference proteome</keyword>
<keyword evidence="1" id="KW-0812">Transmembrane</keyword>